<sequence>MRDQETDRGNGLSIIGGPSLFPVTELSTELFRFWNFISSWGFRFEGTKMWCGFISLDPVQVQGRVIEGTQTLDLFSMAGGFFRIKSVLGRPGKTDWIERRCLCLFFIDRIPIIFSRRRRRQGRGWAALLLPPISKGAYVLHSLPLNDEARSGRRDLNPQPQPWQGYALPLSYFRQRGKVKERSTTEQFTYHNIRMTSVFPPDHSLDRRSSYEHERPLLFYDNPSCSSTSLLSMLGTGRFLSHSFSPLGCLCQPLEQLIEKLSPRQPLVSFLDMLSPVDDIQASGQQLCSAFSADCQPVQTSEDSSHPAQHLSSRRRLQSLSQGQATPEDQQPSPVASLPVASSDSGSLSQVATFVAFCLGCNQKVALFQFDVKNAFQQHKGRGDPQEFLFSLLQLQASLLLGILTWYASSRKRFNRGYLRQAKAGGFGYVEDRVVAISPRGSFFSERKPINICKRCNVSQWQKKEISLPIGRKGKTLRLSPCRCLTLFCSRSLAAHPITRFPRLPSEEGSQRRSYHLPSVRASRLRPGDIAPSPSRNKKRKAKVPCGCRASLSVSVPVFVLVKITSSTLTRDIRSFSWCVVRPPHALRDNGGAPKTFALLGGSRSTTGEQSQAQPLQSGDARA</sequence>
<comment type="caution">
    <text evidence="2">The sequence shown here is derived from an EMBL/GenBank/DDBJ whole genome shotgun (WGS) entry which is preliminary data.</text>
</comment>
<feature type="region of interest" description="Disordered" evidence="1">
    <location>
        <begin position="590"/>
        <end position="623"/>
    </location>
</feature>
<name>A0AAW2LAD7_9LAMI</name>
<dbReference type="EMBL" id="JACGWM010000055">
    <property type="protein sequence ID" value="KAL0315295.1"/>
    <property type="molecule type" value="Genomic_DNA"/>
</dbReference>
<dbReference type="AlphaFoldDB" id="A0AAW2LAD7"/>
<evidence type="ECO:0000313" key="2">
    <source>
        <dbReference type="EMBL" id="KAL0315295.1"/>
    </source>
</evidence>
<organism evidence="2">
    <name type="scientific">Sesamum calycinum</name>
    <dbReference type="NCBI Taxonomy" id="2727403"/>
    <lineage>
        <taxon>Eukaryota</taxon>
        <taxon>Viridiplantae</taxon>
        <taxon>Streptophyta</taxon>
        <taxon>Embryophyta</taxon>
        <taxon>Tracheophyta</taxon>
        <taxon>Spermatophyta</taxon>
        <taxon>Magnoliopsida</taxon>
        <taxon>eudicotyledons</taxon>
        <taxon>Gunneridae</taxon>
        <taxon>Pentapetalae</taxon>
        <taxon>asterids</taxon>
        <taxon>lamiids</taxon>
        <taxon>Lamiales</taxon>
        <taxon>Pedaliaceae</taxon>
        <taxon>Sesamum</taxon>
    </lineage>
</organism>
<evidence type="ECO:0000256" key="1">
    <source>
        <dbReference type="SAM" id="MobiDB-lite"/>
    </source>
</evidence>
<evidence type="ECO:0008006" key="3">
    <source>
        <dbReference type="Google" id="ProtNLM"/>
    </source>
</evidence>
<reference evidence="2" key="2">
    <citation type="journal article" date="2024" name="Plant">
        <title>Genomic evolution and insights into agronomic trait innovations of Sesamum species.</title>
        <authorList>
            <person name="Miao H."/>
            <person name="Wang L."/>
            <person name="Qu L."/>
            <person name="Liu H."/>
            <person name="Sun Y."/>
            <person name="Le M."/>
            <person name="Wang Q."/>
            <person name="Wei S."/>
            <person name="Zheng Y."/>
            <person name="Lin W."/>
            <person name="Duan Y."/>
            <person name="Cao H."/>
            <person name="Xiong S."/>
            <person name="Wang X."/>
            <person name="Wei L."/>
            <person name="Li C."/>
            <person name="Ma Q."/>
            <person name="Ju M."/>
            <person name="Zhao R."/>
            <person name="Li G."/>
            <person name="Mu C."/>
            <person name="Tian Q."/>
            <person name="Mei H."/>
            <person name="Zhang T."/>
            <person name="Gao T."/>
            <person name="Zhang H."/>
        </authorList>
    </citation>
    <scope>NUCLEOTIDE SEQUENCE</scope>
    <source>
        <strain evidence="2">KEN8</strain>
    </source>
</reference>
<feature type="region of interest" description="Disordered" evidence="1">
    <location>
        <begin position="504"/>
        <end position="542"/>
    </location>
</feature>
<feature type="compositionally biased region" description="Low complexity" evidence="1">
    <location>
        <begin position="332"/>
        <end position="341"/>
    </location>
</feature>
<reference evidence="2" key="1">
    <citation type="submission" date="2020-06" db="EMBL/GenBank/DDBJ databases">
        <authorList>
            <person name="Li T."/>
            <person name="Hu X."/>
            <person name="Zhang T."/>
            <person name="Song X."/>
            <person name="Zhang H."/>
            <person name="Dai N."/>
            <person name="Sheng W."/>
            <person name="Hou X."/>
            <person name="Wei L."/>
        </authorList>
    </citation>
    <scope>NUCLEOTIDE SEQUENCE</scope>
    <source>
        <strain evidence="2">KEN8</strain>
        <tissue evidence="2">Leaf</tissue>
    </source>
</reference>
<proteinExistence type="predicted"/>
<protein>
    <recommendedName>
        <fullName evidence="3">Reverse transcriptase Ty1/copia-type domain-containing protein</fullName>
    </recommendedName>
</protein>
<feature type="compositionally biased region" description="Polar residues" evidence="1">
    <location>
        <begin position="603"/>
        <end position="617"/>
    </location>
</feature>
<accession>A0AAW2LAD7</accession>
<gene>
    <name evidence="2" type="ORF">Scaly_2869800</name>
</gene>
<dbReference type="AntiFam" id="ANF00011">
    <property type="entry name" value="tRNA translation"/>
</dbReference>
<feature type="region of interest" description="Disordered" evidence="1">
    <location>
        <begin position="298"/>
        <end position="341"/>
    </location>
</feature>